<dbReference type="SUPFAM" id="SSF48371">
    <property type="entry name" value="ARM repeat"/>
    <property type="match status" value="1"/>
</dbReference>
<sequence length="1511" mass="167463">MHVEGVPEHPKSVSGQGCVKLCGFVEQAAKAQTGELLRWSFSRDVVFELFTFYIEWNEFDHHRSMRLVLDLVAQLLGRNPDKGAVAAIRDALLDNLVSIVIGRSTKPVAKSAFKTLDYLLVKGVFTLRDVHSAHAAHLRDGVPGERIEIWGLFMADLFQWIKLHFVCPAAGKFIVSVYRDLRQGGHDDASGVSIETWHRWLLAFLVEDPSLLERIKNYIFLPLFKADRSEAVAFLQKMNENSPISVPAADFDTPALLRLAALETGKKVGLVEEPYLTGGQHAEDPSCIVLQEAVLEGVLAHPSHEVRSLAFTLLISSPSTTRPYSSTTLDLLKRHLATFFSDPDAKFRVDVCARARDMFKRVRGAIAVLKRSIPRARAKAQKGIRPSSEAAQPILYHTNLISLPEAQLVDCLQYHERFLKWYAGFLCAELTPTASYQRHITSLKSLMFILRMEGEAVKNWETPEDQELLYDLFDDKWMRALADLVMDPFDDVRELSSLVLARFLADKKYRRFGFDGQRTDQSPAEELGTLLQRANDLSRRTSRADHSDGVARASQLLYKFLETGEERLALLSRLVDSLEDKTLRAETDLGRAVLEFPLHSDFAALCFTWQVVSEKSFSPSELDSVNVLQERLGACCVRIWKAVRDILCDDSPEGHLPQELEDMEGLDTKGLLSYSFRSIHESSNLMRTLALAMRNKSKPGMVTPSRSLFEEIGNLTFDQLASLRHRGAFTTVAATFATCCQLTRHLEPIEGEEPILKVWYRGAMNAIFTQASTTRRSAGIPSLVTGILSANAAEPSFEEVIEKLMEIASIEARTSETDGSKLPQVHAYNCLKDIFKNSLLSSMGNKSESYLPQCLELAASGLRSEVWAIRNCGLIFLRSLIDTLFGSQESKSMIEAGWDGKANRIPYHRYPNLPLVLANLLKSGHLMAASTAATSAAESVFPALDIIRRAGPPDLLRDEIQVHVAAYLSSPVWHVREIAARTLCSCLLHERWLAVIKKLLGEAISDESPNGKNYMHGVLLSLKFVFERFRDVSLVRLTTDLPELTTLLAETQIGLQYSSCPDVVAAYLEVINMIWMFQIFISQPLQPPQTSIPPINGSALFKSQSLLNCVISASQEDRAVDKVRALLLENHIGADTLVTILQAIPTLWPPSSTQSGTLLDLSMLYIDLCFKTPFMEPQAEAINNLAEVLDRLLESDSVTERLSSSLVDLWSLLPLRPLNPSLSNAIIRMSGGTWAACMRARDVPRQTLRGWGLMMSDAGLDDKSFDERLAAAESLRSFFSAAGDACNSEDCLPAILALYDTLNDDDDEVREVGSDAARSILGRLLVPMEAANRLLQWLASRFATSAALKAAVARRIVGACGVHARTPPRPAEDQLAAALEVDDSLFAVEEQNLFVDEVREAARWAGVFEALAWEGAGDAQRLCELEAWVRGGLARLRTLLEQRGDGPLGWASSPRAFAIGSRIIRGAVALSRAHGSLELRGEVAELRGLCSGARARQVSKLLTEPVTEVMG</sequence>
<evidence type="ECO:0000313" key="7">
    <source>
        <dbReference type="Proteomes" id="UP000053831"/>
    </source>
</evidence>
<dbReference type="GO" id="GO:0030488">
    <property type="term" value="P:tRNA methylation"/>
    <property type="evidence" value="ECO:0007669"/>
    <property type="project" value="TreeGrafter"/>
</dbReference>
<keyword evidence="6" id="KW-0808">Transferase</keyword>
<dbReference type="Proteomes" id="UP000053831">
    <property type="component" value="Unassembled WGS sequence"/>
</dbReference>
<dbReference type="PANTHER" id="PTHR14387:SF0">
    <property type="entry name" value="DUF2428 DOMAIN-CONTAINING PROTEIN"/>
    <property type="match status" value="1"/>
</dbReference>
<keyword evidence="7" id="KW-1185">Reference proteome</keyword>
<dbReference type="InterPro" id="IPR019442">
    <property type="entry name" value="THADA/TRM732_DUF2428"/>
</dbReference>
<accession>A0A0M8N1F7</accession>
<dbReference type="Pfam" id="PF10350">
    <property type="entry name" value="DUF2428"/>
    <property type="match status" value="1"/>
</dbReference>
<organism evidence="6 7">
    <name type="scientific">Escovopsis weberi</name>
    <dbReference type="NCBI Taxonomy" id="150374"/>
    <lineage>
        <taxon>Eukaryota</taxon>
        <taxon>Fungi</taxon>
        <taxon>Dikarya</taxon>
        <taxon>Ascomycota</taxon>
        <taxon>Pezizomycotina</taxon>
        <taxon>Sordariomycetes</taxon>
        <taxon>Hypocreomycetidae</taxon>
        <taxon>Hypocreales</taxon>
        <taxon>Hypocreaceae</taxon>
        <taxon>Escovopsis</taxon>
    </lineage>
</organism>
<evidence type="ECO:0000259" key="4">
    <source>
        <dbReference type="Pfam" id="PF25150"/>
    </source>
</evidence>
<gene>
    <name evidence="6" type="ORF">ESCO_000712</name>
</gene>
<dbReference type="GO" id="GO:0008168">
    <property type="term" value="F:methyltransferase activity"/>
    <property type="evidence" value="ECO:0007669"/>
    <property type="project" value="UniProtKB-KW"/>
</dbReference>
<proteinExistence type="inferred from homology"/>
<name>A0A0M8N1F7_ESCWE</name>
<feature type="domain" description="tRNA (32-2'-O)-methyltransferase regulator THADA-like C-terminal TPR repeats region" evidence="5">
    <location>
        <begin position="870"/>
        <end position="1024"/>
    </location>
</feature>
<dbReference type="Pfam" id="PF25150">
    <property type="entry name" value="TPR_Trm732"/>
    <property type="match status" value="1"/>
</dbReference>
<comment type="caution">
    <text evidence="6">The sequence shown here is derived from an EMBL/GenBank/DDBJ whole genome shotgun (WGS) entry which is preliminary data.</text>
</comment>
<dbReference type="Pfam" id="PF25151">
    <property type="entry name" value="TPR_Trm732_C"/>
    <property type="match status" value="1"/>
</dbReference>
<keyword evidence="6" id="KW-0489">Methyltransferase</keyword>
<dbReference type="PANTHER" id="PTHR14387">
    <property type="entry name" value="THADA/DEATH RECEPTOR INTERACTING PROTEIN"/>
    <property type="match status" value="1"/>
</dbReference>
<dbReference type="InterPro" id="IPR051954">
    <property type="entry name" value="tRNA_methyltransferase_THADA"/>
</dbReference>
<dbReference type="InterPro" id="IPR016024">
    <property type="entry name" value="ARM-type_fold"/>
</dbReference>
<evidence type="ECO:0000256" key="1">
    <source>
        <dbReference type="ARBA" id="ARBA00010409"/>
    </source>
</evidence>
<evidence type="ECO:0000259" key="3">
    <source>
        <dbReference type="Pfam" id="PF10350"/>
    </source>
</evidence>
<reference evidence="6 7" key="1">
    <citation type="submission" date="2015-07" db="EMBL/GenBank/DDBJ databases">
        <title>The genome of the fungus Escovopsis weberi, a specialized disease agent of ant agriculture.</title>
        <authorList>
            <person name="de Man T.J."/>
            <person name="Stajich J.E."/>
            <person name="Kubicek C.P."/>
            <person name="Chenthamara K."/>
            <person name="Atanasova L."/>
            <person name="Druzhinina I.S."/>
            <person name="Birnbaum S."/>
            <person name="Barribeau S.M."/>
            <person name="Teiling C."/>
            <person name="Suen G."/>
            <person name="Currie C."/>
            <person name="Gerardo N.M."/>
        </authorList>
    </citation>
    <scope>NUCLEOTIDE SEQUENCE [LARGE SCALE GENOMIC DNA]</scope>
</reference>
<evidence type="ECO:0000256" key="2">
    <source>
        <dbReference type="ARBA" id="ARBA00022694"/>
    </source>
</evidence>
<evidence type="ECO:0000259" key="5">
    <source>
        <dbReference type="Pfam" id="PF25151"/>
    </source>
</evidence>
<protein>
    <submittedName>
        <fullName evidence="6">tRNA (Cytidine(32)-2'-O)-methyltransferase non-catalytic subunit TRM732</fullName>
    </submittedName>
</protein>
<feature type="domain" description="tRNA (32-2'-O)-methyltransferase regulator THADA-like TPR repeats region" evidence="4">
    <location>
        <begin position="194"/>
        <end position="494"/>
    </location>
</feature>
<dbReference type="GO" id="GO:0005829">
    <property type="term" value="C:cytosol"/>
    <property type="evidence" value="ECO:0007669"/>
    <property type="project" value="TreeGrafter"/>
</dbReference>
<dbReference type="OrthoDB" id="73997at2759"/>
<dbReference type="EMBL" id="LGSR01000020">
    <property type="protein sequence ID" value="KOS18604.1"/>
    <property type="molecule type" value="Genomic_DNA"/>
</dbReference>
<comment type="similarity">
    <text evidence="1">Belongs to the THADA family.</text>
</comment>
<feature type="domain" description="DUF2428" evidence="3">
    <location>
        <begin position="628"/>
        <end position="868"/>
    </location>
</feature>
<evidence type="ECO:0000313" key="6">
    <source>
        <dbReference type="EMBL" id="KOS18604.1"/>
    </source>
</evidence>
<dbReference type="Pfam" id="PF26523">
    <property type="entry name" value="Trm732_C"/>
    <property type="match status" value="1"/>
</dbReference>
<dbReference type="STRING" id="150374.A0A0M8N1F7"/>
<dbReference type="InterPro" id="IPR056843">
    <property type="entry name" value="THADA-like_TPR"/>
</dbReference>
<keyword evidence="2" id="KW-0819">tRNA processing</keyword>
<dbReference type="InterPro" id="IPR056842">
    <property type="entry name" value="THADA-like_TPR_C"/>
</dbReference>